<evidence type="ECO:0000256" key="1">
    <source>
        <dbReference type="SAM" id="MobiDB-lite"/>
    </source>
</evidence>
<evidence type="ECO:0000313" key="3">
    <source>
        <dbReference type="Proteomes" id="UP000027073"/>
    </source>
</evidence>
<sequence length="358" mass="39515">MPRDYRRRHSNGESFSESESFAESIDHDDSIILSGLVRTGEASRLRRRGAMRLDHAPHLHRPASPPVIVVDTSPVLGSFPDHDREPLGAGAVHRRRPPRERPSSRTSTDMYQYSVFCGGFDDASIEDVTPFKVTALPVSSSDRAGKRQSRRLNGCGALLHVHGSPKPELGVWQAKGAATDAVVVVVVASVKGLDVLPEGPRIWRSSTHLSYIYTFFSDAVSSFPEYTFPQRSKPRSSSPHVDVGSTATLTPNDNEGATIFDRFLTASPQSYSDLEDLPREERETRDEFWRDTIGGYRFVDDDVNSDGLSPSIQSRQTTILPGMYMAPANFDPDGEFLSVDRLSDPGSPDKVFEPALLP</sequence>
<dbReference type="VEuPathDB" id="FungiDB:PLEOSDRAFT_1112454"/>
<accession>A0A067NS79</accession>
<organism evidence="2 3">
    <name type="scientific">Pleurotus ostreatus (strain PC15)</name>
    <name type="common">Oyster mushroom</name>
    <dbReference type="NCBI Taxonomy" id="1137138"/>
    <lineage>
        <taxon>Eukaryota</taxon>
        <taxon>Fungi</taxon>
        <taxon>Dikarya</taxon>
        <taxon>Basidiomycota</taxon>
        <taxon>Agaricomycotina</taxon>
        <taxon>Agaricomycetes</taxon>
        <taxon>Agaricomycetidae</taxon>
        <taxon>Agaricales</taxon>
        <taxon>Pleurotineae</taxon>
        <taxon>Pleurotaceae</taxon>
        <taxon>Pleurotus</taxon>
    </lineage>
</organism>
<evidence type="ECO:0000313" key="2">
    <source>
        <dbReference type="EMBL" id="KDQ29835.1"/>
    </source>
</evidence>
<feature type="compositionally biased region" description="Polar residues" evidence="1">
    <location>
        <begin position="235"/>
        <end position="250"/>
    </location>
</feature>
<reference evidence="3" key="1">
    <citation type="journal article" date="2014" name="Proc. Natl. Acad. Sci. U.S.A.">
        <title>Extensive sampling of basidiomycete genomes demonstrates inadequacy of the white-rot/brown-rot paradigm for wood decay fungi.</title>
        <authorList>
            <person name="Riley R."/>
            <person name="Salamov A.A."/>
            <person name="Brown D.W."/>
            <person name="Nagy L.G."/>
            <person name="Floudas D."/>
            <person name="Held B.W."/>
            <person name="Levasseur A."/>
            <person name="Lombard V."/>
            <person name="Morin E."/>
            <person name="Otillar R."/>
            <person name="Lindquist E.A."/>
            <person name="Sun H."/>
            <person name="LaButti K.M."/>
            <person name="Schmutz J."/>
            <person name="Jabbour D."/>
            <person name="Luo H."/>
            <person name="Baker S.E."/>
            <person name="Pisabarro A.G."/>
            <person name="Walton J.D."/>
            <person name="Blanchette R.A."/>
            <person name="Henrissat B."/>
            <person name="Martin F."/>
            <person name="Cullen D."/>
            <person name="Hibbett D.S."/>
            <person name="Grigoriev I.V."/>
        </authorList>
    </citation>
    <scope>NUCLEOTIDE SEQUENCE [LARGE SCALE GENOMIC DNA]</scope>
    <source>
        <strain evidence="3">PC15</strain>
    </source>
</reference>
<proteinExistence type="predicted"/>
<feature type="region of interest" description="Disordered" evidence="1">
    <location>
        <begin position="79"/>
        <end position="107"/>
    </location>
</feature>
<feature type="region of interest" description="Disordered" evidence="1">
    <location>
        <begin position="1"/>
        <end position="23"/>
    </location>
</feature>
<feature type="region of interest" description="Disordered" evidence="1">
    <location>
        <begin position="338"/>
        <end position="358"/>
    </location>
</feature>
<feature type="compositionally biased region" description="Low complexity" evidence="1">
    <location>
        <begin position="13"/>
        <end position="23"/>
    </location>
</feature>
<dbReference type="EMBL" id="KL198007">
    <property type="protein sequence ID" value="KDQ29835.1"/>
    <property type="molecule type" value="Genomic_DNA"/>
</dbReference>
<dbReference type="HOGENOM" id="CLU_042826_0_0_1"/>
<protein>
    <submittedName>
        <fullName evidence="2">Uncharacterized protein</fullName>
    </submittedName>
</protein>
<dbReference type="InParanoid" id="A0A067NS79"/>
<gene>
    <name evidence="2" type="ORF">PLEOSDRAFT_1112454</name>
</gene>
<dbReference type="Proteomes" id="UP000027073">
    <property type="component" value="Unassembled WGS sequence"/>
</dbReference>
<dbReference type="OrthoDB" id="3270840at2759"/>
<dbReference type="STRING" id="1137138.A0A067NS79"/>
<name>A0A067NS79_PLEO1</name>
<feature type="region of interest" description="Disordered" evidence="1">
    <location>
        <begin position="229"/>
        <end position="250"/>
    </location>
</feature>
<dbReference type="AlphaFoldDB" id="A0A067NS79"/>